<protein>
    <submittedName>
        <fullName evidence="1">Uncharacterized protein</fullName>
    </submittedName>
</protein>
<dbReference type="AlphaFoldDB" id="A0ABD7F9T7"/>
<keyword evidence="2" id="KW-1185">Reference proteome</keyword>
<accession>A0ABD7F9T7</accession>
<gene>
    <name evidence="1" type="ORF">I6L31_16660</name>
</gene>
<dbReference type="RefSeq" id="WP_005006168.1">
    <property type="nucleotide sequence ID" value="NZ_CP079899.1"/>
</dbReference>
<geneLocation type="plasmid" evidence="1 2">
    <name>unnamed</name>
</geneLocation>
<dbReference type="Proteomes" id="UP000827069">
    <property type="component" value="Plasmid unnamed"/>
</dbReference>
<organism evidence="1 2">
    <name type="scientific">Acinetobacter septicus</name>
    <dbReference type="NCBI Taxonomy" id="465797"/>
    <lineage>
        <taxon>Bacteria</taxon>
        <taxon>Pseudomonadati</taxon>
        <taxon>Pseudomonadota</taxon>
        <taxon>Gammaproteobacteria</taxon>
        <taxon>Moraxellales</taxon>
        <taxon>Moraxellaceae</taxon>
        <taxon>Acinetobacter</taxon>
    </lineage>
</organism>
<name>A0ABD7F9T7_9GAMM</name>
<evidence type="ECO:0000313" key="1">
    <source>
        <dbReference type="EMBL" id="QXZ25101.1"/>
    </source>
</evidence>
<keyword evidence="1" id="KW-0614">Plasmid</keyword>
<evidence type="ECO:0000313" key="2">
    <source>
        <dbReference type="Proteomes" id="UP000827069"/>
    </source>
</evidence>
<proteinExistence type="predicted"/>
<reference evidence="1 2" key="1">
    <citation type="submission" date="2021-07" db="EMBL/GenBank/DDBJ databases">
        <title>FDA dAtabase for Regulatory Grade micrObial Sequences (FDA-ARGOS): Supporting development and validation of Infectious Disease Dx tests.</title>
        <authorList>
            <person name="Sproer C."/>
            <person name="Gronow S."/>
            <person name="Severitt S."/>
            <person name="Schroder I."/>
            <person name="Tallon L."/>
            <person name="Sadzewicz L."/>
            <person name="Zhao X."/>
            <person name="Boylan J."/>
            <person name="Ott S."/>
            <person name="Bowen H."/>
            <person name="Vavikolanu K."/>
            <person name="Mehta A."/>
            <person name="Aluvathingal J."/>
            <person name="Nadendla S."/>
            <person name="Lowell S."/>
            <person name="Myers T."/>
            <person name="Yan Y."/>
        </authorList>
    </citation>
    <scope>NUCLEOTIDE SEQUENCE [LARGE SCALE GENOMIC DNA]</scope>
    <source>
        <strain evidence="1 2">FDAARGOS_1401</strain>
        <plasmid evidence="1 2">unnamed</plasmid>
    </source>
</reference>
<dbReference type="EMBL" id="CP079899">
    <property type="protein sequence ID" value="QXZ25101.1"/>
    <property type="molecule type" value="Genomic_DNA"/>
</dbReference>
<sequence>MNQPPYSISHLNAPEYKDRLWRVEWFGCDIKINSNVESEPTLKILLGLIKENYEGNLASTEAIEKWETTEIGVGQIVNLSVGSLLKNGKLLQQTVGSKEKLTINSENASLFKATDKIGNQNIITYADHRTSGFGKDSWCLCFPLGDDPAGIIIPITEIIRFYFATSTLLSKAIYTGEISHNINKFVNLNFSGMKNNTYCVVHRRQIVSDNDCWVLGRILNDETAYKAAQEVHDSLMFQKYNKASNLHPKTILPFMGETELTVRSKT</sequence>